<gene>
    <name evidence="6" type="ORF">LCGC14_0726200</name>
</gene>
<dbReference type="InterPro" id="IPR037094">
    <property type="entry name" value="Glyco_hydro_38_cen_sf"/>
</dbReference>
<dbReference type="Pfam" id="PF17677">
    <property type="entry name" value="Glyco_hydro38C2"/>
    <property type="match status" value="1"/>
</dbReference>
<dbReference type="Gene3D" id="2.70.98.30">
    <property type="entry name" value="Golgi alpha-mannosidase II, domain 4"/>
    <property type="match status" value="1"/>
</dbReference>
<dbReference type="GO" id="GO:0046872">
    <property type="term" value="F:metal ion binding"/>
    <property type="evidence" value="ECO:0007669"/>
    <property type="project" value="UniProtKB-KW"/>
</dbReference>
<dbReference type="Gene3D" id="2.60.40.2220">
    <property type="match status" value="1"/>
</dbReference>
<dbReference type="PANTHER" id="PTHR46017">
    <property type="entry name" value="ALPHA-MANNOSIDASE 2C1"/>
    <property type="match status" value="1"/>
</dbReference>
<comment type="similarity">
    <text evidence="1">Belongs to the glycosyl hydrolase 38 family.</text>
</comment>
<evidence type="ECO:0000256" key="2">
    <source>
        <dbReference type="ARBA" id="ARBA00022723"/>
    </source>
</evidence>
<dbReference type="InterPro" id="IPR011330">
    <property type="entry name" value="Glyco_hydro/deAcase_b/a-brl"/>
</dbReference>
<sequence>MKANNIIIVPETHWDREWYISFQEFRARLVIMMDKLITILKTDPNYKSFTLDGQTILLEDYCEVMPEMKDVIKEFVKEGRLSIGPMYVLPDEFLVSGESLIRNLMIGHQIGREYGGIMKAGYIPDPFGHIAQIPQILKGFEIPSILFWRGFGNEYEENKLNMEFLWNAPGKAASILAIHLVFGYGSLGALNTKKTNGEYKKALKTINYLVKKFENHIATPNILLNNGSDHHEALPEIPEIVKQWNKLHPEAKMVQADFEYYINKVLESNPKLKEFQGELRGGRYANLLSGVFSARMWIKQRNTSIEYLYERYTEPMSIITWILDKYNKFLYPKDYILTGLKWLQKNAPHDSICGCSIDEVHDEMKTRFDWAEQIANEVYKNAFLYIANIIDLNPDYKNKKHSVLIIHNPLPWKRRDIAEFTTITPKIIGGKLPFNIKVIDSEGNEIQNQFTHIEETPRFSRQNSISHKISLIAEVPACGYKVFYVSSSHSDRKLEAEPKNFAITRDFLENEYYRVDIESSGSITVTDKETGESYENVCEFEDVGDWGDEYDYSGPKEKQSNQVFNTKDADVLERVVNIDGPTQKTFELRLNLKLPVSLTEDRYNRENMLVENEILIYISLYKEIKRIDFKIELENNSKDHRIRVLFPTRKKSDKVYADGHFYVVPRLVDLPEAENWDQKPLPTNHQKDFISISNKSGTFAVLNKGLPEYEAIINEDKSITFAITLLRCIEWLARDDFQTRYIPAGPNLKTPEAQCLGKHSFELSLITSSHPNWLESEIHQRGKEFNNPFKPIFPAMVQSPLRVSDRVILKPSRILSYINKVKPRQLESYLPPTLSFLEIDNKSIVLSCMKKAEEGEYLIVRTYNISSFPQKGRMIFYEKTSIINAELVNFLEETPKNDIKAEIDSINKNILEITLDPHVIATFKIDITLLE</sequence>
<evidence type="ECO:0000313" key="6">
    <source>
        <dbReference type="EMBL" id="KKN41138.1"/>
    </source>
</evidence>
<dbReference type="GO" id="GO:0004559">
    <property type="term" value="F:alpha-mannosidase activity"/>
    <property type="evidence" value="ECO:0007669"/>
    <property type="project" value="InterPro"/>
</dbReference>
<dbReference type="InterPro" id="IPR015341">
    <property type="entry name" value="Glyco_hydro_38_cen"/>
</dbReference>
<keyword evidence="2" id="KW-0479">Metal-binding</keyword>
<dbReference type="PANTHER" id="PTHR46017:SF2">
    <property type="entry name" value="MANNOSYLGLYCERATE HYDROLASE"/>
    <property type="match status" value="1"/>
</dbReference>
<feature type="domain" description="Glycoside hydrolase family 38 central" evidence="5">
    <location>
        <begin position="286"/>
        <end position="368"/>
    </location>
</feature>
<dbReference type="InterPro" id="IPR028995">
    <property type="entry name" value="Glyco_hydro_57/38_cen_sf"/>
</dbReference>
<dbReference type="SUPFAM" id="SSF88688">
    <property type="entry name" value="Families 57/38 glycoside transferase middle domain"/>
    <property type="match status" value="1"/>
</dbReference>
<dbReference type="GO" id="GO:0030246">
    <property type="term" value="F:carbohydrate binding"/>
    <property type="evidence" value="ECO:0007669"/>
    <property type="project" value="InterPro"/>
</dbReference>
<dbReference type="InterPro" id="IPR011013">
    <property type="entry name" value="Gal_mutarotase_sf_dom"/>
</dbReference>
<dbReference type="GO" id="GO:0009313">
    <property type="term" value="P:oligosaccharide catabolic process"/>
    <property type="evidence" value="ECO:0007669"/>
    <property type="project" value="TreeGrafter"/>
</dbReference>
<evidence type="ECO:0000256" key="4">
    <source>
        <dbReference type="ARBA" id="ARBA00023295"/>
    </source>
</evidence>
<comment type="caution">
    <text evidence="6">The sequence shown here is derived from an EMBL/GenBank/DDBJ whole genome shotgun (WGS) entry which is preliminary data.</text>
</comment>
<dbReference type="Pfam" id="PF09261">
    <property type="entry name" value="Alpha-mann_mid"/>
    <property type="match status" value="1"/>
</dbReference>
<accession>A0A0F9TI38</accession>
<dbReference type="Pfam" id="PF07748">
    <property type="entry name" value="Glyco_hydro_38C"/>
    <property type="match status" value="1"/>
</dbReference>
<protein>
    <recommendedName>
        <fullName evidence="5">Glycoside hydrolase family 38 central domain-containing protein</fullName>
    </recommendedName>
</protein>
<evidence type="ECO:0000256" key="3">
    <source>
        <dbReference type="ARBA" id="ARBA00022801"/>
    </source>
</evidence>
<organism evidence="6">
    <name type="scientific">marine sediment metagenome</name>
    <dbReference type="NCBI Taxonomy" id="412755"/>
    <lineage>
        <taxon>unclassified sequences</taxon>
        <taxon>metagenomes</taxon>
        <taxon>ecological metagenomes</taxon>
    </lineage>
</organism>
<dbReference type="InterPro" id="IPR013780">
    <property type="entry name" value="Glyco_hydro_b"/>
</dbReference>
<dbReference type="InterPro" id="IPR011682">
    <property type="entry name" value="Glyco_hydro_38_C"/>
</dbReference>
<evidence type="ECO:0000256" key="1">
    <source>
        <dbReference type="ARBA" id="ARBA00009792"/>
    </source>
</evidence>
<dbReference type="Gene3D" id="1.20.1270.50">
    <property type="entry name" value="Glycoside hydrolase family 38, central domain"/>
    <property type="match status" value="1"/>
</dbReference>
<dbReference type="InterPro" id="IPR027291">
    <property type="entry name" value="Glyco_hydro_38_N_sf"/>
</dbReference>
<keyword evidence="3" id="KW-0378">Hydrolase</keyword>
<dbReference type="SMART" id="SM00872">
    <property type="entry name" value="Alpha-mann_mid"/>
    <property type="match status" value="1"/>
</dbReference>
<keyword evidence="4" id="KW-0326">Glycosidase</keyword>
<name>A0A0F9TI38_9ZZZZ</name>
<evidence type="ECO:0000259" key="5">
    <source>
        <dbReference type="SMART" id="SM00872"/>
    </source>
</evidence>
<reference evidence="6" key="1">
    <citation type="journal article" date="2015" name="Nature">
        <title>Complex archaea that bridge the gap between prokaryotes and eukaryotes.</title>
        <authorList>
            <person name="Spang A."/>
            <person name="Saw J.H."/>
            <person name="Jorgensen S.L."/>
            <person name="Zaremba-Niedzwiedzka K."/>
            <person name="Martijn J."/>
            <person name="Lind A.E."/>
            <person name="van Eijk R."/>
            <person name="Schleper C."/>
            <person name="Guy L."/>
            <person name="Ettema T.J."/>
        </authorList>
    </citation>
    <scope>NUCLEOTIDE SEQUENCE</scope>
</reference>
<dbReference type="GO" id="GO:0006013">
    <property type="term" value="P:mannose metabolic process"/>
    <property type="evidence" value="ECO:0007669"/>
    <property type="project" value="InterPro"/>
</dbReference>
<dbReference type="InterPro" id="IPR041147">
    <property type="entry name" value="GH38_C"/>
</dbReference>
<proteinExistence type="inferred from homology"/>
<dbReference type="EMBL" id="LAZR01001666">
    <property type="protein sequence ID" value="KKN41138.1"/>
    <property type="molecule type" value="Genomic_DNA"/>
</dbReference>
<dbReference type="SUPFAM" id="SSF88713">
    <property type="entry name" value="Glycoside hydrolase/deacetylase"/>
    <property type="match status" value="1"/>
</dbReference>
<dbReference type="SUPFAM" id="SSF74650">
    <property type="entry name" value="Galactose mutarotase-like"/>
    <property type="match status" value="1"/>
</dbReference>
<dbReference type="Pfam" id="PF01074">
    <property type="entry name" value="Glyco_hydro_38N"/>
    <property type="match status" value="1"/>
</dbReference>
<dbReference type="Gene3D" id="3.20.110.10">
    <property type="entry name" value="Glycoside hydrolase 38, N terminal domain"/>
    <property type="match status" value="1"/>
</dbReference>
<dbReference type="InterPro" id="IPR000602">
    <property type="entry name" value="Glyco_hydro_38_N"/>
</dbReference>
<dbReference type="Gene3D" id="2.60.40.1180">
    <property type="entry name" value="Golgi alpha-mannosidase II"/>
    <property type="match status" value="1"/>
</dbReference>
<dbReference type="AlphaFoldDB" id="A0A0F9TI38"/>